<dbReference type="GeneID" id="86061698"/>
<dbReference type="PANTHER" id="PTHR43053">
    <property type="entry name" value="GLYCOSIDASE FAMILY 31"/>
    <property type="match status" value="1"/>
</dbReference>
<dbReference type="InterPro" id="IPR000111">
    <property type="entry name" value="Glyco_hydro_27/36_CS"/>
</dbReference>
<dbReference type="GO" id="GO:0016052">
    <property type="term" value="P:carbohydrate catabolic process"/>
    <property type="evidence" value="ECO:0007669"/>
    <property type="project" value="InterPro"/>
</dbReference>
<dbReference type="EC" id="3.2.1.22" evidence="2 5"/>
<dbReference type="Gene3D" id="3.20.20.70">
    <property type="entry name" value="Aldolase class I"/>
    <property type="match status" value="1"/>
</dbReference>
<dbReference type="EMBL" id="QJKD01000005">
    <property type="protein sequence ID" value="PXX53819.1"/>
    <property type="molecule type" value="Genomic_DNA"/>
</dbReference>
<proteinExistence type="inferred from homology"/>
<comment type="caution">
    <text evidence="9">The sequence shown here is derived from an EMBL/GenBank/DDBJ whole genome shotgun (WGS) entry which is preliminary data.</text>
</comment>
<dbReference type="Pfam" id="PF16874">
    <property type="entry name" value="Glyco_hydro_36C"/>
    <property type="match status" value="1"/>
</dbReference>
<dbReference type="InterPro" id="IPR017853">
    <property type="entry name" value="GH"/>
</dbReference>
<feature type="domain" description="Glycosyl hydrolase family 36 N-terminal" evidence="8">
    <location>
        <begin position="30"/>
        <end position="285"/>
    </location>
</feature>
<dbReference type="PANTHER" id="PTHR43053:SF3">
    <property type="entry name" value="ALPHA-GALACTOSIDASE C-RELATED"/>
    <property type="match status" value="1"/>
</dbReference>
<dbReference type="InterPro" id="IPR013780">
    <property type="entry name" value="Glyco_hydro_b"/>
</dbReference>
<evidence type="ECO:0000313" key="10">
    <source>
        <dbReference type="Proteomes" id="UP000248057"/>
    </source>
</evidence>
<feature type="active site" description="Proton donor" evidence="6">
    <location>
        <position position="549"/>
    </location>
</feature>
<reference evidence="9 10" key="1">
    <citation type="submission" date="2018-05" db="EMBL/GenBank/DDBJ databases">
        <title>Genomic Encyclopedia of Type Strains, Phase IV (KMG-IV): sequencing the most valuable type-strain genomes for metagenomic binning, comparative biology and taxonomic classification.</title>
        <authorList>
            <person name="Goeker M."/>
        </authorList>
    </citation>
    <scope>NUCLEOTIDE SEQUENCE [LARGE SCALE GENOMIC DNA]</scope>
    <source>
        <strain evidence="9 10">DSM 24995</strain>
    </source>
</reference>
<keyword evidence="3 5" id="KW-0378">Hydrolase</keyword>
<protein>
    <recommendedName>
        <fullName evidence="2 5">Alpha-galactosidase</fullName>
        <ecNumber evidence="2 5">3.2.1.22</ecNumber>
    </recommendedName>
</protein>
<dbReference type="InterPro" id="IPR002252">
    <property type="entry name" value="Glyco_hydro_36"/>
</dbReference>
<dbReference type="SUPFAM" id="SSF51445">
    <property type="entry name" value="(Trans)glycosidases"/>
    <property type="match status" value="1"/>
</dbReference>
<organism evidence="9 10">
    <name type="scientific">Hungatella effluvii</name>
    <dbReference type="NCBI Taxonomy" id="1096246"/>
    <lineage>
        <taxon>Bacteria</taxon>
        <taxon>Bacillati</taxon>
        <taxon>Bacillota</taxon>
        <taxon>Clostridia</taxon>
        <taxon>Lachnospirales</taxon>
        <taxon>Lachnospiraceae</taxon>
        <taxon>Hungatella</taxon>
    </lineage>
</organism>
<name>A0A2V3Y916_9FIRM</name>
<feature type="domain" description="Glycosyl hydrolase family 36 C-terminal" evidence="7">
    <location>
        <begin position="651"/>
        <end position="725"/>
    </location>
</feature>
<dbReference type="Pfam" id="PF02065">
    <property type="entry name" value="Melibiase"/>
    <property type="match status" value="1"/>
</dbReference>
<dbReference type="PROSITE" id="PS00512">
    <property type="entry name" value="ALPHA_GALACTOSIDASE"/>
    <property type="match status" value="1"/>
</dbReference>
<accession>A0A2V3Y916</accession>
<evidence type="ECO:0000256" key="3">
    <source>
        <dbReference type="ARBA" id="ARBA00022801"/>
    </source>
</evidence>
<dbReference type="FunFam" id="3.20.20.70:FF:000118">
    <property type="entry name" value="Alpha-galactosidase"/>
    <property type="match status" value="1"/>
</dbReference>
<dbReference type="InterPro" id="IPR038417">
    <property type="entry name" value="Alpga-gal_N_sf"/>
</dbReference>
<gene>
    <name evidence="9" type="ORF">DFR60_105308</name>
</gene>
<dbReference type="InterPro" id="IPR050985">
    <property type="entry name" value="Alpha-glycosidase_related"/>
</dbReference>
<dbReference type="CDD" id="cd14791">
    <property type="entry name" value="GH36"/>
    <property type="match status" value="1"/>
</dbReference>
<evidence type="ECO:0000256" key="4">
    <source>
        <dbReference type="ARBA" id="ARBA00023295"/>
    </source>
</evidence>
<dbReference type="GO" id="GO:0004557">
    <property type="term" value="F:alpha-galactosidase activity"/>
    <property type="evidence" value="ECO:0007669"/>
    <property type="project" value="UniProtKB-UniRule"/>
</dbReference>
<evidence type="ECO:0000256" key="1">
    <source>
        <dbReference type="ARBA" id="ARBA00001255"/>
    </source>
</evidence>
<feature type="active site" description="Nucleophile" evidence="6">
    <location>
        <position position="479"/>
    </location>
</feature>
<comment type="catalytic activity">
    <reaction evidence="1 5">
        <text>Hydrolysis of terminal, non-reducing alpha-D-galactose residues in alpha-D-galactosides, including galactose oligosaccharides, galactomannans and galactolipids.</text>
        <dbReference type="EC" id="3.2.1.22"/>
    </reaction>
</comment>
<dbReference type="InterPro" id="IPR013785">
    <property type="entry name" value="Aldolase_TIM"/>
</dbReference>
<evidence type="ECO:0000256" key="2">
    <source>
        <dbReference type="ARBA" id="ARBA00012755"/>
    </source>
</evidence>
<dbReference type="PRINTS" id="PR00743">
    <property type="entry name" value="GLHYDRLASE36"/>
</dbReference>
<evidence type="ECO:0000259" key="7">
    <source>
        <dbReference type="Pfam" id="PF16874"/>
    </source>
</evidence>
<comment type="similarity">
    <text evidence="5">Belongs to the glycosyl hydrolase.</text>
</comment>
<dbReference type="PIRSF" id="PIRSF005536">
    <property type="entry name" value="Agal"/>
    <property type="match status" value="1"/>
</dbReference>
<evidence type="ECO:0000256" key="5">
    <source>
        <dbReference type="PIRNR" id="PIRNR005536"/>
    </source>
</evidence>
<dbReference type="RefSeq" id="WP_110323117.1">
    <property type="nucleotide sequence ID" value="NZ_QJKD01000005.1"/>
</dbReference>
<dbReference type="InterPro" id="IPR031704">
    <property type="entry name" value="Glyco_hydro_36_N"/>
</dbReference>
<evidence type="ECO:0000259" key="8">
    <source>
        <dbReference type="Pfam" id="PF16875"/>
    </source>
</evidence>
<dbReference type="Proteomes" id="UP000248057">
    <property type="component" value="Unassembled WGS sequence"/>
</dbReference>
<dbReference type="Pfam" id="PF16875">
    <property type="entry name" value="Glyco_hydro_36N"/>
    <property type="match status" value="1"/>
</dbReference>
<keyword evidence="10" id="KW-1185">Reference proteome</keyword>
<evidence type="ECO:0000256" key="6">
    <source>
        <dbReference type="PIRSR" id="PIRSR005536-1"/>
    </source>
</evidence>
<sequence>MAIIMNQAEQVITLQTKQTTYQMKVGDYGILLHLYYGARVEDCTMDYLLNRRDVGFSGNPYDAGDDRTCSLDTLPQEFPSYGIGDYRNNCVDVCQADGTRAADFRYVSCEIREGAHKIPGLPCLFDEDEMGETLVISMEDSPSSLKLELYYVVFADRDIIARSARIINGGNGAVRLEKMMSACLELPNGAWEVIHFHGRHAMERRLERLPLMHGTMEVGSRRGTSSHQHNPGVILCSPDATEEHGECYGLSLIYSGNFSAEIEMDQMDSVRVACGIQPESFEFLLEPGEAFDTPQLMMTYSGSGLGRMSANFHSIIRHNLCRGKYKFARRPILINNWEATYFDFNEEKILSIAGQAAELGIEMLVLDDGWFGSRNSDNAGLGDWFVNTDKLKGGLTGLVEGINHLGMKFGIWIEPEMVNEDSRLYREHPDWALTIPGRKPCRSRNQLVLDMSRSEVRDYVFDSISSVLKSANVEYVKWDMNRSICDVYSAVLPKERQGEVYHRYVLGIYDLMERFTSSFPNILFEGCSGGGGRFDPAILYYSPQIWCSDDTDGIERLEIQYGTSFFYPISAVGSHVSAIPNHQTGRRTPLATRGVVAMAGSFGYEMDLNLLTEDEKEVVKAQVEDYKRYYDLIHNGDYYRLASPQGDSDFTAWQFVSGDKTRTLINLVITHVRANAPDLWFKLRGLDPEKRYRLEEDGRIYSGSALMNAGISIPMIMGDYPAAQMEFKEIG</sequence>
<keyword evidence="4 5" id="KW-0326">Glycosidase</keyword>
<dbReference type="InterPro" id="IPR031705">
    <property type="entry name" value="Glyco_hydro_36_C"/>
</dbReference>
<dbReference type="AlphaFoldDB" id="A0A2V3Y916"/>
<evidence type="ECO:0000313" key="9">
    <source>
        <dbReference type="EMBL" id="PXX53819.1"/>
    </source>
</evidence>
<dbReference type="Gene3D" id="2.70.98.60">
    <property type="entry name" value="alpha-galactosidase from lactobacil brevis"/>
    <property type="match status" value="1"/>
</dbReference>
<dbReference type="Gene3D" id="2.60.40.1180">
    <property type="entry name" value="Golgi alpha-mannosidase II"/>
    <property type="match status" value="1"/>
</dbReference>